<reference evidence="2" key="1">
    <citation type="submission" date="2018-05" db="EMBL/GenBank/DDBJ databases">
        <authorList>
            <person name="Lanie J.A."/>
            <person name="Ng W.-L."/>
            <person name="Kazmierczak K.M."/>
            <person name="Andrzejewski T.M."/>
            <person name="Davidsen T.M."/>
            <person name="Wayne K.J."/>
            <person name="Tettelin H."/>
            <person name="Glass J.I."/>
            <person name="Rusch D."/>
            <person name="Podicherti R."/>
            <person name="Tsui H.-C.T."/>
            <person name="Winkler M.E."/>
        </authorList>
    </citation>
    <scope>NUCLEOTIDE SEQUENCE</scope>
</reference>
<feature type="non-terminal residue" evidence="2">
    <location>
        <position position="140"/>
    </location>
</feature>
<keyword evidence="1" id="KW-0472">Membrane</keyword>
<sequence length="140" mass="15976">VLGFFAGTIFILSGILWPAEFSNIALWLESTGDAESYNKYLVQILRFFDLKSLFIVFGGTISATFVAFPYTKTLRSFRSIPKVFAADVAEEATQEIYDQSKLIAEKRFSGKRITNDDLSSLENPFMRRWIEGLIVREQVE</sequence>
<evidence type="ECO:0000256" key="1">
    <source>
        <dbReference type="SAM" id="Phobius"/>
    </source>
</evidence>
<proteinExistence type="predicted"/>
<protein>
    <submittedName>
        <fullName evidence="2">Uncharacterized protein</fullName>
    </submittedName>
</protein>
<dbReference type="AlphaFoldDB" id="A0A381Y2H4"/>
<evidence type="ECO:0000313" key="2">
    <source>
        <dbReference type="EMBL" id="SVA70693.1"/>
    </source>
</evidence>
<name>A0A381Y2H4_9ZZZZ</name>
<keyword evidence="1" id="KW-0812">Transmembrane</keyword>
<dbReference type="EMBL" id="UINC01017110">
    <property type="protein sequence ID" value="SVA70693.1"/>
    <property type="molecule type" value="Genomic_DNA"/>
</dbReference>
<organism evidence="2">
    <name type="scientific">marine metagenome</name>
    <dbReference type="NCBI Taxonomy" id="408172"/>
    <lineage>
        <taxon>unclassified sequences</taxon>
        <taxon>metagenomes</taxon>
        <taxon>ecological metagenomes</taxon>
    </lineage>
</organism>
<keyword evidence="1" id="KW-1133">Transmembrane helix</keyword>
<gene>
    <name evidence="2" type="ORF">METZ01_LOCUS123547</name>
</gene>
<accession>A0A381Y2H4</accession>
<feature type="transmembrane region" description="Helical" evidence="1">
    <location>
        <begin position="52"/>
        <end position="70"/>
    </location>
</feature>
<feature type="non-terminal residue" evidence="2">
    <location>
        <position position="1"/>
    </location>
</feature>